<dbReference type="InterPro" id="IPR029063">
    <property type="entry name" value="SAM-dependent_MTases_sf"/>
</dbReference>
<evidence type="ECO:0000259" key="1">
    <source>
        <dbReference type="Pfam" id="PF08241"/>
    </source>
</evidence>
<accession>A0A0F9BFL0</accession>
<dbReference type="SUPFAM" id="SSF53335">
    <property type="entry name" value="S-adenosyl-L-methionine-dependent methyltransferases"/>
    <property type="match status" value="1"/>
</dbReference>
<evidence type="ECO:0000313" key="2">
    <source>
        <dbReference type="EMBL" id="KKL20540.1"/>
    </source>
</evidence>
<reference evidence="2" key="1">
    <citation type="journal article" date="2015" name="Nature">
        <title>Complex archaea that bridge the gap between prokaryotes and eukaryotes.</title>
        <authorList>
            <person name="Spang A."/>
            <person name="Saw J.H."/>
            <person name="Jorgensen S.L."/>
            <person name="Zaremba-Niedzwiedzka K."/>
            <person name="Martijn J."/>
            <person name="Lind A.E."/>
            <person name="van Eijk R."/>
            <person name="Schleper C."/>
            <person name="Guy L."/>
            <person name="Ettema T.J."/>
        </authorList>
    </citation>
    <scope>NUCLEOTIDE SEQUENCE</scope>
</reference>
<proteinExistence type="predicted"/>
<comment type="caution">
    <text evidence="2">The sequence shown here is derived from an EMBL/GenBank/DDBJ whole genome shotgun (WGS) entry which is preliminary data.</text>
</comment>
<protein>
    <recommendedName>
        <fullName evidence="1">Methyltransferase type 11 domain-containing protein</fullName>
    </recommendedName>
</protein>
<dbReference type="Pfam" id="PF08241">
    <property type="entry name" value="Methyltransf_11"/>
    <property type="match status" value="1"/>
</dbReference>
<dbReference type="Gene3D" id="3.40.50.150">
    <property type="entry name" value="Vaccinia Virus protein VP39"/>
    <property type="match status" value="1"/>
</dbReference>
<name>A0A0F9BFL0_9ZZZZ</name>
<gene>
    <name evidence="2" type="ORF">LCGC14_2454450</name>
</gene>
<organism evidence="2">
    <name type="scientific">marine sediment metagenome</name>
    <dbReference type="NCBI Taxonomy" id="412755"/>
    <lineage>
        <taxon>unclassified sequences</taxon>
        <taxon>metagenomes</taxon>
        <taxon>ecological metagenomes</taxon>
    </lineage>
</organism>
<dbReference type="AlphaFoldDB" id="A0A0F9BFL0"/>
<dbReference type="GO" id="GO:0008757">
    <property type="term" value="F:S-adenosylmethionine-dependent methyltransferase activity"/>
    <property type="evidence" value="ECO:0007669"/>
    <property type="project" value="InterPro"/>
</dbReference>
<sequence>MDIGAGVGPHSLELQKQGLEVHAIDISLHGCEIMKKNNIKNVNYSTVYDLDEHNFDTILLMGRSIGFVEDSLGLKKIH</sequence>
<dbReference type="EMBL" id="LAZR01038058">
    <property type="protein sequence ID" value="KKL20540.1"/>
    <property type="molecule type" value="Genomic_DNA"/>
</dbReference>
<feature type="domain" description="Methyltransferase type 11" evidence="1">
    <location>
        <begin position="2"/>
        <end position="61"/>
    </location>
</feature>
<dbReference type="InterPro" id="IPR013216">
    <property type="entry name" value="Methyltransf_11"/>
</dbReference>